<reference evidence="2 3" key="1">
    <citation type="journal article" date="2019" name="Mol. Ecol. Resour.">
        <title>Improving Illumina assemblies with Hi-C and long reads: an example with the North African dromedary.</title>
        <authorList>
            <person name="Elbers J.P."/>
            <person name="Rogers M.F."/>
            <person name="Perelman P.L."/>
            <person name="Proskuryakova A.A."/>
            <person name="Serdyukova N.A."/>
            <person name="Johnson W.E."/>
            <person name="Horin P."/>
            <person name="Corander J."/>
            <person name="Murphy D."/>
            <person name="Burger P.A."/>
        </authorList>
    </citation>
    <scope>NUCLEOTIDE SEQUENCE [LARGE SCALE GENOMIC DNA]</scope>
    <source>
        <strain evidence="2">Drom800</strain>
        <tissue evidence="2">Blood</tissue>
    </source>
</reference>
<evidence type="ECO:0000313" key="3">
    <source>
        <dbReference type="Proteomes" id="UP000299084"/>
    </source>
</evidence>
<evidence type="ECO:0000313" key="2">
    <source>
        <dbReference type="EMBL" id="KAB1252325.1"/>
    </source>
</evidence>
<organism evidence="2 3">
    <name type="scientific">Camelus dromedarius</name>
    <name type="common">Dromedary</name>
    <name type="synonym">Arabian camel</name>
    <dbReference type="NCBI Taxonomy" id="9838"/>
    <lineage>
        <taxon>Eukaryota</taxon>
        <taxon>Metazoa</taxon>
        <taxon>Chordata</taxon>
        <taxon>Craniata</taxon>
        <taxon>Vertebrata</taxon>
        <taxon>Euteleostomi</taxon>
        <taxon>Mammalia</taxon>
        <taxon>Eutheria</taxon>
        <taxon>Laurasiatheria</taxon>
        <taxon>Artiodactyla</taxon>
        <taxon>Tylopoda</taxon>
        <taxon>Camelidae</taxon>
        <taxon>Camelus</taxon>
    </lineage>
</organism>
<proteinExistence type="predicted"/>
<gene>
    <name evidence="2" type="ORF">Cadr_000031119</name>
</gene>
<accession>A0A5N4C0C0</accession>
<keyword evidence="3" id="KW-1185">Reference proteome</keyword>
<feature type="region of interest" description="Disordered" evidence="1">
    <location>
        <begin position="107"/>
        <end position="126"/>
    </location>
</feature>
<evidence type="ECO:0000256" key="1">
    <source>
        <dbReference type="SAM" id="MobiDB-lite"/>
    </source>
</evidence>
<comment type="caution">
    <text evidence="2">The sequence shown here is derived from an EMBL/GenBank/DDBJ whole genome shotgun (WGS) entry which is preliminary data.</text>
</comment>
<dbReference type="Proteomes" id="UP000299084">
    <property type="component" value="Unassembled WGS sequence"/>
</dbReference>
<protein>
    <submittedName>
        <fullName evidence="2">Uncharacterized protein</fullName>
    </submittedName>
</protein>
<name>A0A5N4C0C0_CAMDR</name>
<sequence>MVSEERVDKHHLSEPSQDLKDIIREDFLEEMGSTFSSEDRVRVNQEKESRRWLRWQVQPGQRPGGLLPSVVQGGWCPCWGGHWRGGAWVLLELTQEAVKDVSRKAGMSLPLRPTPNSQNEPGGKWEVRASQGAPEVTGDLARSGSRSGVGLELYQGASEWFEVGAGKRGRLPQTGGVIRPFTGWEVTSGSGASGLPGDGRGIWMTDFLMGRAC</sequence>
<dbReference type="EMBL" id="JWIN03000046">
    <property type="protein sequence ID" value="KAB1252325.1"/>
    <property type="molecule type" value="Genomic_DNA"/>
</dbReference>
<dbReference type="AlphaFoldDB" id="A0A5N4C0C0"/>